<proteinExistence type="predicted"/>
<comment type="caution">
    <text evidence="2">The sequence shown here is derived from an EMBL/GenBank/DDBJ whole genome shotgun (WGS) entry which is preliminary data.</text>
</comment>
<evidence type="ECO:0000313" key="2">
    <source>
        <dbReference type="EMBL" id="KAH0628381.1"/>
    </source>
</evidence>
<reference evidence="2 3" key="1">
    <citation type="journal article" date="2022" name="Gigascience">
        <title>A chromosome-level genome assembly and annotation of the desert horned lizard, Phrynosoma platyrhinos, provides insight into chromosomal rearrangements among reptiles.</title>
        <authorList>
            <person name="Koochekian N."/>
            <person name="Ascanio A."/>
            <person name="Farleigh K."/>
            <person name="Card D.C."/>
            <person name="Schield D.R."/>
            <person name="Castoe T.A."/>
            <person name="Jezkova T."/>
        </authorList>
    </citation>
    <scope>NUCLEOTIDE SEQUENCE [LARGE SCALE GENOMIC DNA]</scope>
    <source>
        <strain evidence="2">NK-2021</strain>
    </source>
</reference>
<gene>
    <name evidence="2" type="ORF">JD844_009460</name>
</gene>
<evidence type="ECO:0000256" key="1">
    <source>
        <dbReference type="SAM" id="MobiDB-lite"/>
    </source>
</evidence>
<dbReference type="Pfam" id="PF17825">
    <property type="entry name" value="DUF5587"/>
    <property type="match status" value="4"/>
</dbReference>
<protein>
    <recommendedName>
        <fullName evidence="4">Protein shortage in chiasmata 1 ortholog</fullName>
    </recommendedName>
</protein>
<evidence type="ECO:0000313" key="3">
    <source>
        <dbReference type="Proteomes" id="UP000826234"/>
    </source>
</evidence>
<evidence type="ECO:0008006" key="4">
    <source>
        <dbReference type="Google" id="ProtNLM"/>
    </source>
</evidence>
<dbReference type="PANTHER" id="PTHR35668:SF1">
    <property type="entry name" value="PROTEIN SHORTAGE IN CHIASMATA 1 ORTHOLOG"/>
    <property type="match status" value="1"/>
</dbReference>
<name>A0ABQ7TF62_PHRPL</name>
<dbReference type="InterPro" id="IPR039991">
    <property type="entry name" value="SHOC1"/>
</dbReference>
<dbReference type="PANTHER" id="PTHR35668">
    <property type="entry name" value="PROTEIN SHORTAGE IN CHIASMATA 1 ORTHOLOG"/>
    <property type="match status" value="1"/>
</dbReference>
<dbReference type="EMBL" id="JAIPUX010000439">
    <property type="protein sequence ID" value="KAH0628381.1"/>
    <property type="molecule type" value="Genomic_DNA"/>
</dbReference>
<feature type="region of interest" description="Disordered" evidence="1">
    <location>
        <begin position="329"/>
        <end position="359"/>
    </location>
</feature>
<dbReference type="Proteomes" id="UP000826234">
    <property type="component" value="Unassembled WGS sequence"/>
</dbReference>
<organism evidence="2 3">
    <name type="scientific">Phrynosoma platyrhinos</name>
    <name type="common">Desert horned lizard</name>
    <dbReference type="NCBI Taxonomy" id="52577"/>
    <lineage>
        <taxon>Eukaryota</taxon>
        <taxon>Metazoa</taxon>
        <taxon>Chordata</taxon>
        <taxon>Craniata</taxon>
        <taxon>Vertebrata</taxon>
        <taxon>Euteleostomi</taxon>
        <taxon>Lepidosauria</taxon>
        <taxon>Squamata</taxon>
        <taxon>Bifurcata</taxon>
        <taxon>Unidentata</taxon>
        <taxon>Episquamata</taxon>
        <taxon>Toxicofera</taxon>
        <taxon>Iguania</taxon>
        <taxon>Phrynosomatidae</taxon>
        <taxon>Phrynosomatinae</taxon>
        <taxon>Phrynosoma</taxon>
    </lineage>
</organism>
<feature type="compositionally biased region" description="Basic and acidic residues" evidence="1">
    <location>
        <begin position="339"/>
        <end position="351"/>
    </location>
</feature>
<keyword evidence="3" id="KW-1185">Reference proteome</keyword>
<sequence length="1049" mass="120163">MWYIFLVQKVARERLSFECLAIHIPSCLYQDKNYYHDGRFADDKYRRPWTRGEEKMDYITPVLPIQLPFYKTADLRLHSEIPTYLALKYLYQVTPEVTEDEHECLKIIAEDFGTKITPETMGMSNCCSTSDVYANKNRSFLEFNEPGASYTSFHPTELELPLTPPSRTEKFHDNLLCMQLQPEPISLHFCPFFIDHQNFIPLCQQLPVTELKTLLSVHEDTLVFSSLEEDGWNNLRDKMASPCILEAFSTDLSDGKRLVCSQGEVFSKFTEFQLDKCLEENISFAKTAVESFCVAECSETKDSCWSPLKKETFSPCRLEPTSIQYNRAAADESTPTENHVGETKLGREIRKPSSFGNQEKGKNYELQLVSLKDVSVGPHSTPQNKRPVPLELPRKSQYDFDFLSNFIMLRSKHVITQNEETNNVDIQEEGSLCAFNLKSYNSRHSSLIKFPNAKEEIPAPEKHDSLIVLNTTVPLEKQTKENEATASIEIKPSGTQDGKDITLFKHAAILHLMVTVRDLLLTCNLSTALGYLSKAKDSYKEFLGSTLDDIWRQLTIVQLAIGKQEANPKITELQHQMSKWVHSNIDDQNKNVEELNYEKSSDNIVLRLMVLSLQYSSCWILLYSRERLSSQYSLGGKTLHHLALIYAALVPFSQKSEDFDVKAEKCLLTFPCINPLVAQVMLKKSSSLEWLLSATFAQLQQLLPEVSEKVLKHFTDITSLYTLKPLPKSKPAKESMPPEGEKNSTIKSYCQLLNSEVLSRFPESNPFNEYSGCSPEIQKSKSCSPDYYQNEMCTPLKPTIRHNLMAPTISYKEERHQYLSFLNQMETERRVHSSLALNNLEEPKHISFEASMPYSQSGTNAYFENYSQNRMFLSKVAGGQKLEIPVLPKNPVHQDVRNVCEIKKQPLMKQHHSAQDFRYFWYLDSNKDPPFQQSSGCFLEFEGIACRSPEHQFEKKFGDKHPFLQGMDSSFHGANFCKTILNTDGFVNPNFQITGEYAEKKGSNLSSNLREQDASSGVEFAQLPQLKKRRLTFEKDPERSDGQTRLKFF</sequence>
<accession>A0ABQ7TF62</accession>